<dbReference type="UniPathway" id="UPA00049">
    <property type="reaction ID" value="UER00059"/>
</dbReference>
<dbReference type="SUPFAM" id="SSF52467">
    <property type="entry name" value="DHS-like NAD/FAD-binding domain"/>
    <property type="match status" value="1"/>
</dbReference>
<keyword evidence="6 12" id="KW-0808">Transferase</keyword>
<dbReference type="GO" id="GO:0005948">
    <property type="term" value="C:acetolactate synthase complex"/>
    <property type="evidence" value="ECO:0007669"/>
    <property type="project" value="TreeGrafter"/>
</dbReference>
<keyword evidence="9 12" id="KW-0786">Thiamine pyrophosphate</keyword>
<evidence type="ECO:0000256" key="10">
    <source>
        <dbReference type="ARBA" id="ARBA00023304"/>
    </source>
</evidence>
<dbReference type="PROSITE" id="PS00187">
    <property type="entry name" value="TPP_ENZYMES"/>
    <property type="match status" value="1"/>
</dbReference>
<dbReference type="AlphaFoldDB" id="E0SRB1"/>
<dbReference type="GO" id="GO:0019164">
    <property type="term" value="F:pyruvate synthase activity"/>
    <property type="evidence" value="ECO:0007669"/>
    <property type="project" value="UniProtKB-ARBA"/>
</dbReference>
<dbReference type="FunFam" id="3.40.50.970:FF:000007">
    <property type="entry name" value="Acetolactate synthase"/>
    <property type="match status" value="1"/>
</dbReference>
<name>E0SRB1_IGNAA</name>
<evidence type="ECO:0000313" key="17">
    <source>
        <dbReference type="Proteomes" id="UP000001304"/>
    </source>
</evidence>
<dbReference type="PANTHER" id="PTHR18968:SF13">
    <property type="entry name" value="ACETOLACTATE SYNTHASE CATALYTIC SUBUNIT, MITOCHONDRIAL"/>
    <property type="match status" value="1"/>
</dbReference>
<dbReference type="CDD" id="cd07035">
    <property type="entry name" value="TPP_PYR_POX_like"/>
    <property type="match status" value="1"/>
</dbReference>
<evidence type="ECO:0000256" key="12">
    <source>
        <dbReference type="RuleBase" id="RU003591"/>
    </source>
</evidence>
<dbReference type="GO" id="GO:0050660">
    <property type="term" value="F:flavin adenine dinucleotide binding"/>
    <property type="evidence" value="ECO:0007669"/>
    <property type="project" value="InterPro"/>
</dbReference>
<dbReference type="InterPro" id="IPR039368">
    <property type="entry name" value="AHAS_TPP"/>
</dbReference>
<dbReference type="Pfam" id="PF02776">
    <property type="entry name" value="TPP_enzyme_N"/>
    <property type="match status" value="1"/>
</dbReference>
<evidence type="ECO:0000256" key="7">
    <source>
        <dbReference type="ARBA" id="ARBA00022723"/>
    </source>
</evidence>
<comment type="catalytic activity">
    <reaction evidence="12">
        <text>2 pyruvate + H(+) = (2S)-2-acetolactate + CO2</text>
        <dbReference type="Rhea" id="RHEA:25249"/>
        <dbReference type="ChEBI" id="CHEBI:15361"/>
        <dbReference type="ChEBI" id="CHEBI:15378"/>
        <dbReference type="ChEBI" id="CHEBI:16526"/>
        <dbReference type="ChEBI" id="CHEBI:58476"/>
        <dbReference type="EC" id="2.2.1.6"/>
    </reaction>
</comment>
<accession>E0SRB1</accession>
<comment type="cofactor">
    <cofactor evidence="12">
        <name>thiamine diphosphate</name>
        <dbReference type="ChEBI" id="CHEBI:58937"/>
    </cofactor>
    <text evidence="12">Binds 1 thiamine pyrophosphate per subunit.</text>
</comment>
<comment type="pathway">
    <text evidence="2 12">Amino-acid biosynthesis; L-valine biosynthesis; L-valine from pyruvate: step 1/4.</text>
</comment>
<evidence type="ECO:0000256" key="4">
    <source>
        <dbReference type="ARBA" id="ARBA00011631"/>
    </source>
</evidence>
<dbReference type="SUPFAM" id="SSF52518">
    <property type="entry name" value="Thiamin diphosphate-binding fold (THDP-binding)"/>
    <property type="match status" value="2"/>
</dbReference>
<comment type="cofactor">
    <cofactor evidence="12">
        <name>Mg(2+)</name>
        <dbReference type="ChEBI" id="CHEBI:18420"/>
    </cofactor>
    <text evidence="12">Binds 1 Mg(2+) ion per subunit.</text>
</comment>
<dbReference type="BioCyc" id="IAGG583356:GHAH-1555-MONOMER"/>
<dbReference type="NCBIfam" id="TIGR00118">
    <property type="entry name" value="acolac_lg"/>
    <property type="match status" value="1"/>
</dbReference>
<comment type="subunit">
    <text evidence="4">Heterodimer composed of an alpha and a beta subunit.</text>
</comment>
<organism evidence="16 17">
    <name type="scientific">Ignisphaera aggregans (strain DSM 17230 / JCM 13409 / AQ1.S1)</name>
    <dbReference type="NCBI Taxonomy" id="583356"/>
    <lineage>
        <taxon>Archaea</taxon>
        <taxon>Thermoproteota</taxon>
        <taxon>Thermoprotei</taxon>
        <taxon>Desulfurococcales</taxon>
        <taxon>Desulfurococcaceae</taxon>
        <taxon>Ignisphaera</taxon>
    </lineage>
</organism>
<dbReference type="InterPro" id="IPR000399">
    <property type="entry name" value="TPP-bd_CS"/>
</dbReference>
<comment type="pathway">
    <text evidence="1 12">Amino-acid biosynthesis; L-isoleucine biosynthesis; L-isoleucine from 2-oxobutanoate: step 1/4.</text>
</comment>
<dbReference type="Gene3D" id="3.40.50.970">
    <property type="match status" value="2"/>
</dbReference>
<dbReference type="GO" id="GO:0009097">
    <property type="term" value="P:isoleucine biosynthetic process"/>
    <property type="evidence" value="ECO:0007669"/>
    <property type="project" value="UniProtKB-UniPathway"/>
</dbReference>
<dbReference type="Pfam" id="PF00205">
    <property type="entry name" value="TPP_enzyme_M"/>
    <property type="match status" value="1"/>
</dbReference>
<dbReference type="GO" id="GO:0009099">
    <property type="term" value="P:L-valine biosynthetic process"/>
    <property type="evidence" value="ECO:0007669"/>
    <property type="project" value="UniProtKB-UniPathway"/>
</dbReference>
<dbReference type="GO" id="GO:0003984">
    <property type="term" value="F:acetolactate synthase activity"/>
    <property type="evidence" value="ECO:0007669"/>
    <property type="project" value="UniProtKB-EC"/>
</dbReference>
<dbReference type="STRING" id="583356.Igag_1563"/>
<proteinExistence type="inferred from homology"/>
<dbReference type="PANTHER" id="PTHR18968">
    <property type="entry name" value="THIAMINE PYROPHOSPHATE ENZYMES"/>
    <property type="match status" value="1"/>
</dbReference>
<evidence type="ECO:0000256" key="8">
    <source>
        <dbReference type="ARBA" id="ARBA00022842"/>
    </source>
</evidence>
<evidence type="ECO:0000256" key="11">
    <source>
        <dbReference type="ARBA" id="ARBA00048893"/>
    </source>
</evidence>
<dbReference type="HOGENOM" id="CLU_013748_1_2_2"/>
<dbReference type="InterPro" id="IPR029035">
    <property type="entry name" value="DHS-like_NAD/FAD-binding_dom"/>
</dbReference>
<keyword evidence="7 12" id="KW-0479">Metal-binding</keyword>
<evidence type="ECO:0000313" key="16">
    <source>
        <dbReference type="EMBL" id="ADM28365.1"/>
    </source>
</evidence>
<dbReference type="InterPro" id="IPR012846">
    <property type="entry name" value="Acetolactate_synth_lsu"/>
</dbReference>
<dbReference type="InterPro" id="IPR012001">
    <property type="entry name" value="Thiamin_PyroP_enz_TPP-bd_dom"/>
</dbReference>
<dbReference type="KEGG" id="iag:Igag_1563"/>
<feature type="domain" description="Thiamine pyrophosphate enzyme N-terminal TPP-binding" evidence="15">
    <location>
        <begin position="3"/>
        <end position="120"/>
    </location>
</feature>
<sequence length="579" mass="63618">MISGAKLTAEAIKRAGIKVIFGIPGLSNMALYDALVEYVQQNDIRLILMRHEQGAAHAADGYARASGAPGVCTTTSGPGAMNLVTGLITAYWDNSPVIAITGQVPRNAMGKLAFQEADVVGVMENITKYVLLVKNASEIPLALKNAIYIATTGRPGPVVIDIPRDLFNEKLDESSIVWPEKPFVKGYREFPYRVDPLELKKAVKLLINAEKPLMLVGAGAVWSMATDEILKLAELLQMPIVSTLLGKAAVPHNYPLYLGMMGYYGRAEANMAFLESDVVLVVGARLSDRTITSYKDVKDTKKKIIMINIDPTDIEKQKQYIDIEAGLIGDAKKVLRELINAILEIGTKFGRSAWLRRVQEYREYYSSLYYVDGDKYLAPWKVMKTIREVLPSNAIITTGVGQHQMWAGVFWEVLEPRTFITSGGMGTMGFGLPAAIGAKAALPNRVVVDLDGDGSFLMTMNNLGTAVDENLPIIVAIFDNRTLGLVRQVQDLFFNGRIISVDFGSATDYVKLAEGFGALGFDVQSYEDIEIAFRRAMKENIATVIRIPINREALSLPTLPPGGSLREMILHDPRKRSHS</sequence>
<evidence type="ECO:0000256" key="9">
    <source>
        <dbReference type="ARBA" id="ARBA00023052"/>
    </source>
</evidence>
<dbReference type="InterPro" id="IPR011766">
    <property type="entry name" value="TPP_enzyme_TPP-bd"/>
</dbReference>
<feature type="domain" description="Thiamine pyrophosphate enzyme TPP-binding" evidence="14">
    <location>
        <begin position="399"/>
        <end position="546"/>
    </location>
</feature>
<reference evidence="16 17" key="1">
    <citation type="journal article" date="2010" name="Stand. Genomic Sci.">
        <title>Complete genome sequence of Ignisphaera aggregans type strain (AQ1.S1).</title>
        <authorList>
            <person name="Goker M."/>
            <person name="Held B."/>
            <person name="Lapidus A."/>
            <person name="Nolan M."/>
            <person name="Spring S."/>
            <person name="Yasawong M."/>
            <person name="Lucas S."/>
            <person name="Glavina Del Rio T."/>
            <person name="Tice H."/>
            <person name="Cheng J.F."/>
            <person name="Goodwin L."/>
            <person name="Tapia R."/>
            <person name="Pitluck S."/>
            <person name="Liolios K."/>
            <person name="Ivanova N."/>
            <person name="Mavromatis K."/>
            <person name="Mikhailova N."/>
            <person name="Pati A."/>
            <person name="Chen A."/>
            <person name="Palaniappan K."/>
            <person name="Brambilla E."/>
            <person name="Land M."/>
            <person name="Hauser L."/>
            <person name="Chang Y.J."/>
            <person name="Jeffries C.D."/>
            <person name="Brettin T."/>
            <person name="Detter J.C."/>
            <person name="Han C."/>
            <person name="Rohde M."/>
            <person name="Sikorski J."/>
            <person name="Woyke T."/>
            <person name="Bristow J."/>
            <person name="Eisen J.A."/>
            <person name="Markowitz V."/>
            <person name="Hugenholtz P."/>
            <person name="Kyrpides N.C."/>
            <person name="Klenk H.P."/>
        </authorList>
    </citation>
    <scope>NUCLEOTIDE SEQUENCE [LARGE SCALE GENOMIC DNA]</scope>
    <source>
        <strain evidence="17">DSM 17230 / JCM 13409 / AQ1.S1</strain>
    </source>
</reference>
<dbReference type="GO" id="GO:0030976">
    <property type="term" value="F:thiamine pyrophosphate binding"/>
    <property type="evidence" value="ECO:0007669"/>
    <property type="project" value="UniProtKB-UniRule"/>
</dbReference>
<dbReference type="EMBL" id="CP002098">
    <property type="protein sequence ID" value="ADM28365.1"/>
    <property type="molecule type" value="Genomic_DNA"/>
</dbReference>
<gene>
    <name evidence="16" type="ordered locus">Igag_1563</name>
</gene>
<dbReference type="InterPro" id="IPR012000">
    <property type="entry name" value="Thiamin_PyroP_enz_cen_dom"/>
</dbReference>
<comment type="similarity">
    <text evidence="3 12">Belongs to the TPP enzyme family.</text>
</comment>
<evidence type="ECO:0000256" key="2">
    <source>
        <dbReference type="ARBA" id="ARBA00005025"/>
    </source>
</evidence>
<keyword evidence="5 12" id="KW-0028">Amino-acid biosynthesis</keyword>
<dbReference type="CDD" id="cd02015">
    <property type="entry name" value="TPP_AHAS"/>
    <property type="match status" value="1"/>
</dbReference>
<comment type="catalytic activity">
    <reaction evidence="11">
        <text>a 2-oxocarboxylate + 2 oxidized [2Fe-2S]-[ferredoxin] + CoA = an acyl-CoA + 2 reduced [2Fe-2S]-[ferredoxin] + CO2 + H(+)</text>
        <dbReference type="Rhea" id="RHEA:42316"/>
        <dbReference type="Rhea" id="RHEA-COMP:10000"/>
        <dbReference type="Rhea" id="RHEA-COMP:10001"/>
        <dbReference type="ChEBI" id="CHEBI:15378"/>
        <dbReference type="ChEBI" id="CHEBI:16526"/>
        <dbReference type="ChEBI" id="CHEBI:33737"/>
        <dbReference type="ChEBI" id="CHEBI:33738"/>
        <dbReference type="ChEBI" id="CHEBI:35179"/>
        <dbReference type="ChEBI" id="CHEBI:57287"/>
        <dbReference type="ChEBI" id="CHEBI:58342"/>
        <dbReference type="EC" id="1.2.7.11"/>
    </reaction>
</comment>
<dbReference type="Proteomes" id="UP000001304">
    <property type="component" value="Chromosome"/>
</dbReference>
<dbReference type="Pfam" id="PF02775">
    <property type="entry name" value="TPP_enzyme_C"/>
    <property type="match status" value="1"/>
</dbReference>
<evidence type="ECO:0000256" key="6">
    <source>
        <dbReference type="ARBA" id="ARBA00022679"/>
    </source>
</evidence>
<dbReference type="GO" id="GO:0018491">
    <property type="term" value="F:2-oxobutyrate synthase activity"/>
    <property type="evidence" value="ECO:0007669"/>
    <property type="project" value="UniProtKB-ARBA"/>
</dbReference>
<protein>
    <recommendedName>
        <fullName evidence="12">Acetolactate synthase</fullName>
        <ecNumber evidence="12">2.2.1.6</ecNumber>
    </recommendedName>
</protein>
<feature type="domain" description="Thiamine pyrophosphate enzyme central" evidence="13">
    <location>
        <begin position="199"/>
        <end position="338"/>
    </location>
</feature>
<keyword evidence="17" id="KW-1185">Reference proteome</keyword>
<evidence type="ECO:0000256" key="3">
    <source>
        <dbReference type="ARBA" id="ARBA00007812"/>
    </source>
</evidence>
<keyword evidence="10 12" id="KW-0100">Branched-chain amino acid biosynthesis</keyword>
<dbReference type="InterPro" id="IPR045229">
    <property type="entry name" value="TPP_enz"/>
</dbReference>
<dbReference type="UniPathway" id="UPA00047">
    <property type="reaction ID" value="UER00055"/>
</dbReference>
<dbReference type="NCBIfam" id="NF005039">
    <property type="entry name" value="PRK06456.1"/>
    <property type="match status" value="1"/>
</dbReference>
<dbReference type="Gene3D" id="3.40.50.1220">
    <property type="entry name" value="TPP-binding domain"/>
    <property type="match status" value="1"/>
</dbReference>
<evidence type="ECO:0000259" key="15">
    <source>
        <dbReference type="Pfam" id="PF02776"/>
    </source>
</evidence>
<evidence type="ECO:0000259" key="13">
    <source>
        <dbReference type="Pfam" id="PF00205"/>
    </source>
</evidence>
<dbReference type="GO" id="GO:0000287">
    <property type="term" value="F:magnesium ion binding"/>
    <property type="evidence" value="ECO:0007669"/>
    <property type="project" value="UniProtKB-UniRule"/>
</dbReference>
<evidence type="ECO:0000259" key="14">
    <source>
        <dbReference type="Pfam" id="PF02775"/>
    </source>
</evidence>
<dbReference type="InterPro" id="IPR029061">
    <property type="entry name" value="THDP-binding"/>
</dbReference>
<evidence type="ECO:0000256" key="1">
    <source>
        <dbReference type="ARBA" id="ARBA00004974"/>
    </source>
</evidence>
<evidence type="ECO:0000256" key="5">
    <source>
        <dbReference type="ARBA" id="ARBA00022605"/>
    </source>
</evidence>
<keyword evidence="8 12" id="KW-0460">Magnesium</keyword>
<dbReference type="EC" id="2.2.1.6" evidence="12"/>